<gene>
    <name evidence="3" type="ORF">SAMN04488516_102368</name>
</gene>
<name>A0A1H0C1I9_9BACT</name>
<dbReference type="GO" id="GO:0016491">
    <property type="term" value="F:oxidoreductase activity"/>
    <property type="evidence" value="ECO:0007669"/>
    <property type="project" value="InterPro"/>
</dbReference>
<dbReference type="AlphaFoldDB" id="A0A1H0C1I9"/>
<dbReference type="STRING" id="206665.SAMN04488516_102368"/>
<dbReference type="RefSeq" id="WP_434963929.1">
    <property type="nucleotide sequence ID" value="NZ_FNIN01000002.1"/>
</dbReference>
<dbReference type="InterPro" id="IPR028261">
    <property type="entry name" value="DPD_II"/>
</dbReference>
<dbReference type="Gene3D" id="1.10.1060.10">
    <property type="entry name" value="Alpha-helical ferredoxin"/>
    <property type="match status" value="1"/>
</dbReference>
<dbReference type="NCBIfam" id="TIGR01316">
    <property type="entry name" value="gltA"/>
    <property type="match status" value="1"/>
</dbReference>
<organism evidence="3 4">
    <name type="scientific">Desulfonauticus submarinus</name>
    <dbReference type="NCBI Taxonomy" id="206665"/>
    <lineage>
        <taxon>Bacteria</taxon>
        <taxon>Pseudomonadati</taxon>
        <taxon>Thermodesulfobacteriota</taxon>
        <taxon>Desulfovibrionia</taxon>
        <taxon>Desulfovibrionales</taxon>
        <taxon>Desulfonauticaceae</taxon>
        <taxon>Desulfonauticus</taxon>
    </lineage>
</organism>
<dbReference type="PRINTS" id="PR00419">
    <property type="entry name" value="ADXRDTASE"/>
</dbReference>
<dbReference type="Pfam" id="PF14691">
    <property type="entry name" value="Fer4_20"/>
    <property type="match status" value="1"/>
</dbReference>
<dbReference type="PANTHER" id="PTHR42783">
    <property type="entry name" value="GLUTAMATE SYNTHASE [NADPH] SMALL CHAIN"/>
    <property type="match status" value="1"/>
</dbReference>
<feature type="domain" description="FAD/NAD(P)-binding" evidence="1">
    <location>
        <begin position="138"/>
        <end position="445"/>
    </location>
</feature>
<keyword evidence="4" id="KW-1185">Reference proteome</keyword>
<dbReference type="EMBL" id="FNIN01000002">
    <property type="protein sequence ID" value="SDN51690.1"/>
    <property type="molecule type" value="Genomic_DNA"/>
</dbReference>
<evidence type="ECO:0000313" key="4">
    <source>
        <dbReference type="Proteomes" id="UP000199602"/>
    </source>
</evidence>
<dbReference type="InterPro" id="IPR023753">
    <property type="entry name" value="FAD/NAD-binding_dom"/>
</dbReference>
<evidence type="ECO:0000313" key="3">
    <source>
        <dbReference type="EMBL" id="SDN51690.1"/>
    </source>
</evidence>
<evidence type="ECO:0000259" key="2">
    <source>
        <dbReference type="Pfam" id="PF14691"/>
    </source>
</evidence>
<dbReference type="Gene3D" id="3.50.50.60">
    <property type="entry name" value="FAD/NAD(P)-binding domain"/>
    <property type="match status" value="2"/>
</dbReference>
<proteinExistence type="predicted"/>
<accession>A0A1H0C1I9</accession>
<dbReference type="InterPro" id="IPR036188">
    <property type="entry name" value="FAD/NAD-bd_sf"/>
</dbReference>
<feature type="domain" description="Dihydroprymidine dehydrogenase" evidence="2">
    <location>
        <begin position="9"/>
        <end position="117"/>
    </location>
</feature>
<dbReference type="Proteomes" id="UP000199602">
    <property type="component" value="Unassembled WGS sequence"/>
</dbReference>
<dbReference type="SUPFAM" id="SSF46548">
    <property type="entry name" value="alpha-helical ferredoxin"/>
    <property type="match status" value="1"/>
</dbReference>
<dbReference type="SUPFAM" id="SSF51971">
    <property type="entry name" value="Nucleotide-binding domain"/>
    <property type="match status" value="2"/>
</dbReference>
<dbReference type="PANTHER" id="PTHR42783:SF3">
    <property type="entry name" value="GLUTAMATE SYNTHASE [NADPH] SMALL CHAIN-RELATED"/>
    <property type="match status" value="1"/>
</dbReference>
<dbReference type="InterPro" id="IPR009051">
    <property type="entry name" value="Helical_ferredxn"/>
</dbReference>
<dbReference type="GO" id="GO:0051536">
    <property type="term" value="F:iron-sulfur cluster binding"/>
    <property type="evidence" value="ECO:0007669"/>
    <property type="project" value="InterPro"/>
</dbReference>
<evidence type="ECO:0000259" key="1">
    <source>
        <dbReference type="Pfam" id="PF07992"/>
    </source>
</evidence>
<dbReference type="InterPro" id="IPR006004">
    <property type="entry name" value="SudA-like"/>
</dbReference>
<protein>
    <submittedName>
        <fullName evidence="3">Sulfide dehydrogenase (Flavoprotein) subunit SudA</fullName>
    </submittedName>
</protein>
<reference evidence="3 4" key="1">
    <citation type="submission" date="2016-10" db="EMBL/GenBank/DDBJ databases">
        <authorList>
            <person name="de Groot N.N."/>
        </authorList>
    </citation>
    <scope>NUCLEOTIDE SEQUENCE [LARGE SCALE GENOMIC DNA]</scope>
    <source>
        <strain evidence="3 4">DSM 15269</strain>
    </source>
</reference>
<dbReference type="Pfam" id="PF07992">
    <property type="entry name" value="Pyr_redox_2"/>
    <property type="match status" value="1"/>
</dbReference>
<sequence>MPEQDPAKRVKNFNEVALGYSLEQAIEEAKRCLQCKNPTCQQGCPVEVDCKQFIYFVAKGDIESAYKTIQETNSLPAVCGRVCPQENQCEGHCKLKPTGQPIAIGRLERFVADSYYAKHPCDALSGTSSCPVIDSNLKVAAIGSGPSSLTFAGYLASRGIKVTIFEALHEPGGVLTYGIPEFRLPKKIVHTELEALKAQGVEIKTNYVIGATLDINDLFAQGYKAIFIGVGAGLPKFLGLEGENLIGVYSANEYLTRVNLMRAYKFPEFDTPLPEGNNVVVIGGGNVAMDAARTALRLGAKNVYIVYRRTQKEMPARLEELHHALEEGVQLKVLSSPVAFKGDEDGRLSSLVIQKMKLGEPDESGRRRPIPIDGEIEEIKTDLAIIAVGTRSNPLLLQATPNLKLNKWGYVEVNPETGETNIPNVFAGGDIVTGSATVVLAMGAGRKAAKEVYKRLKENIK</sequence>